<feature type="transmembrane region" description="Helical" evidence="1">
    <location>
        <begin position="6"/>
        <end position="26"/>
    </location>
</feature>
<feature type="transmembrane region" description="Helical" evidence="1">
    <location>
        <begin position="111"/>
        <end position="129"/>
    </location>
</feature>
<evidence type="ECO:0000313" key="2">
    <source>
        <dbReference type="EMBL" id="MFC6199045.1"/>
    </source>
</evidence>
<dbReference type="EMBL" id="JBHSSW010000017">
    <property type="protein sequence ID" value="MFC6199045.1"/>
    <property type="molecule type" value="Genomic_DNA"/>
</dbReference>
<name>A0ABW1SBN3_9PROT</name>
<reference evidence="3" key="1">
    <citation type="journal article" date="2019" name="Int. J. Syst. Evol. Microbiol.">
        <title>The Global Catalogue of Microorganisms (GCM) 10K type strain sequencing project: providing services to taxonomists for standard genome sequencing and annotation.</title>
        <authorList>
            <consortium name="The Broad Institute Genomics Platform"/>
            <consortium name="The Broad Institute Genome Sequencing Center for Infectious Disease"/>
            <person name="Wu L."/>
            <person name="Ma J."/>
        </authorList>
    </citation>
    <scope>NUCLEOTIDE SEQUENCE [LARGE SCALE GENOMIC DNA]</scope>
    <source>
        <strain evidence="3">CGMCC-1.15741</strain>
    </source>
</reference>
<comment type="caution">
    <text evidence="2">The sequence shown here is derived from an EMBL/GenBank/DDBJ whole genome shotgun (WGS) entry which is preliminary data.</text>
</comment>
<feature type="transmembrane region" description="Helical" evidence="1">
    <location>
        <begin position="89"/>
        <end position="105"/>
    </location>
</feature>
<dbReference type="RefSeq" id="WP_377379779.1">
    <property type="nucleotide sequence ID" value="NZ_JBHSSW010000017.1"/>
</dbReference>
<gene>
    <name evidence="2" type="ORF">ACFQDM_13200</name>
</gene>
<evidence type="ECO:0008006" key="4">
    <source>
        <dbReference type="Google" id="ProtNLM"/>
    </source>
</evidence>
<evidence type="ECO:0000313" key="3">
    <source>
        <dbReference type="Proteomes" id="UP001596303"/>
    </source>
</evidence>
<keyword evidence="3" id="KW-1185">Reference proteome</keyword>
<proteinExistence type="predicted"/>
<sequence>MIGSAEPLIAIAIIVSAIVSLIGTGARRQAVQEGRARAGDLCELTGILEPRALQDVFGPPTLNGIYQVTMAQVKAARQPLGLLISEDKLDLLCIAIAIIAWFVRYDLLDLLLMIAAAYQTAGWFVSTKLPKSAAK</sequence>
<keyword evidence="1" id="KW-1133">Transmembrane helix</keyword>
<keyword evidence="1" id="KW-0472">Membrane</keyword>
<evidence type="ECO:0000256" key="1">
    <source>
        <dbReference type="SAM" id="Phobius"/>
    </source>
</evidence>
<organism evidence="2 3">
    <name type="scientific">Ponticaulis profundi</name>
    <dbReference type="NCBI Taxonomy" id="2665222"/>
    <lineage>
        <taxon>Bacteria</taxon>
        <taxon>Pseudomonadati</taxon>
        <taxon>Pseudomonadota</taxon>
        <taxon>Alphaproteobacteria</taxon>
        <taxon>Hyphomonadales</taxon>
        <taxon>Hyphomonadaceae</taxon>
        <taxon>Ponticaulis</taxon>
    </lineage>
</organism>
<protein>
    <recommendedName>
        <fullName evidence="4">ABC transmembrane type-1 domain-containing protein</fullName>
    </recommendedName>
</protein>
<accession>A0ABW1SBN3</accession>
<keyword evidence="1" id="KW-0812">Transmembrane</keyword>
<dbReference type="Proteomes" id="UP001596303">
    <property type="component" value="Unassembled WGS sequence"/>
</dbReference>